<feature type="compositionally biased region" description="Polar residues" evidence="1">
    <location>
        <begin position="14"/>
        <end position="25"/>
    </location>
</feature>
<evidence type="ECO:0000313" key="3">
    <source>
        <dbReference type="Proteomes" id="UP000799770"/>
    </source>
</evidence>
<gene>
    <name evidence="2" type="ORF">BDV96DRAFT_598935</name>
</gene>
<organism evidence="2 3">
    <name type="scientific">Lophiotrema nucula</name>
    <dbReference type="NCBI Taxonomy" id="690887"/>
    <lineage>
        <taxon>Eukaryota</taxon>
        <taxon>Fungi</taxon>
        <taxon>Dikarya</taxon>
        <taxon>Ascomycota</taxon>
        <taxon>Pezizomycotina</taxon>
        <taxon>Dothideomycetes</taxon>
        <taxon>Pleosporomycetidae</taxon>
        <taxon>Pleosporales</taxon>
        <taxon>Lophiotremataceae</taxon>
        <taxon>Lophiotrema</taxon>
    </lineage>
</organism>
<sequence length="615" mass="71021">MTRCHLSYLPAPSLSHNQQHNHNPRTLSLSKSLVGLKTFASLFKPAEIMERQHDRDIASRESRNVDEDRLCSSVQSLQIAPATHNPARVSHPGKALPTCRRTFHVILDYSSISQDKWDNRYEFQHPTGLDEPTTRRIAAAIQRTLFQLRKDDIAIGAGKLITRKEGPELPSVKIPIVTSPDWKSGPLTSDLLLVQWINKPLEQFLGHLSARSWLLTGDCGILSQRKWWMKNSKIFRFLDLPRELRLMVYEFAFCPLYPLVDGIKASALPNGPPPRVTLGAGYRHSLLGQLKNIYTHRVEKDDSRFSPFGLIGITPEARANTDPPNVNLLCTNKVIHKEASAMIQHSTRKCFFEPTTFEYVCYTNLFYDNLYHTPQFLRRIELNFSHWYYYHFFKAPEEKPRYLQPGDLEEQPWSEIGHPTNRIFNVWGLGDVRHLKRLQNLEDLQLRFRSPYDGYKRNVGSVTCMKFFILRRDGGIHTGCQKIVVDQILTLAFPHLVHIKKVSFCGYIKTSTKQKWDHIFKIAKQGGEEGLQIKHQQKDERATLLSIFDTSLPSFSSWLPPLCSCPRSCMVRYKQRDSRKNHFIDYDDFDYDDTADPHGPQPPTAILPKDHHTIR</sequence>
<keyword evidence="3" id="KW-1185">Reference proteome</keyword>
<accession>A0A6A5ZAS0</accession>
<dbReference type="EMBL" id="ML977321">
    <property type="protein sequence ID" value="KAF2116184.1"/>
    <property type="molecule type" value="Genomic_DNA"/>
</dbReference>
<evidence type="ECO:0000256" key="1">
    <source>
        <dbReference type="SAM" id="MobiDB-lite"/>
    </source>
</evidence>
<dbReference type="AlphaFoldDB" id="A0A6A5ZAS0"/>
<feature type="region of interest" description="Disordered" evidence="1">
    <location>
        <begin position="1"/>
        <end position="25"/>
    </location>
</feature>
<dbReference type="Proteomes" id="UP000799770">
    <property type="component" value="Unassembled WGS sequence"/>
</dbReference>
<proteinExistence type="predicted"/>
<evidence type="ECO:0000313" key="2">
    <source>
        <dbReference type="EMBL" id="KAF2116184.1"/>
    </source>
</evidence>
<protein>
    <submittedName>
        <fullName evidence="2">Uncharacterized protein</fullName>
    </submittedName>
</protein>
<feature type="region of interest" description="Disordered" evidence="1">
    <location>
        <begin position="594"/>
        <end position="615"/>
    </location>
</feature>
<name>A0A6A5ZAS0_9PLEO</name>
<reference evidence="2" key="1">
    <citation type="journal article" date="2020" name="Stud. Mycol.">
        <title>101 Dothideomycetes genomes: a test case for predicting lifestyles and emergence of pathogens.</title>
        <authorList>
            <person name="Haridas S."/>
            <person name="Albert R."/>
            <person name="Binder M."/>
            <person name="Bloem J."/>
            <person name="Labutti K."/>
            <person name="Salamov A."/>
            <person name="Andreopoulos B."/>
            <person name="Baker S."/>
            <person name="Barry K."/>
            <person name="Bills G."/>
            <person name="Bluhm B."/>
            <person name="Cannon C."/>
            <person name="Castanera R."/>
            <person name="Culley D."/>
            <person name="Daum C."/>
            <person name="Ezra D."/>
            <person name="Gonzalez J."/>
            <person name="Henrissat B."/>
            <person name="Kuo A."/>
            <person name="Liang C."/>
            <person name="Lipzen A."/>
            <person name="Lutzoni F."/>
            <person name="Magnuson J."/>
            <person name="Mondo S."/>
            <person name="Nolan M."/>
            <person name="Ohm R."/>
            <person name="Pangilinan J."/>
            <person name="Park H.-J."/>
            <person name="Ramirez L."/>
            <person name="Alfaro M."/>
            <person name="Sun H."/>
            <person name="Tritt A."/>
            <person name="Yoshinaga Y."/>
            <person name="Zwiers L.-H."/>
            <person name="Turgeon B."/>
            <person name="Goodwin S."/>
            <person name="Spatafora J."/>
            <person name="Crous P."/>
            <person name="Grigoriev I."/>
        </authorList>
    </citation>
    <scope>NUCLEOTIDE SEQUENCE</scope>
    <source>
        <strain evidence="2">CBS 627.86</strain>
    </source>
</reference>
<dbReference type="OrthoDB" id="5335493at2759"/>